<protein>
    <submittedName>
        <fullName evidence="1">Uncharacterized protein</fullName>
    </submittedName>
</protein>
<dbReference type="OrthoDB" id="5545347at2759"/>
<evidence type="ECO:0000313" key="2">
    <source>
        <dbReference type="Proteomes" id="UP000242474"/>
    </source>
</evidence>
<sequence>MLTLDDAENGQCTCGACPQTNISQRTTMRIMFGALQAMKDLRTEAARLDPNAAIDDVSMLCSYPYNWIPPRAREPKREVLIGAHNILLVIYIILQDGGVPDVQAIREICQKEAAQLQYTNDYILCGGSVVHILDELTSQVESDIQGQALHVDSDELLETLEQFRVCALDNNLLSWRRALGIRE</sequence>
<proteinExistence type="predicted"/>
<keyword evidence="2" id="KW-1185">Reference proteome</keyword>
<gene>
    <name evidence="1" type="ORF">COEREDRAFT_90517</name>
</gene>
<dbReference type="AlphaFoldDB" id="A0A2G5BJF8"/>
<organism evidence="1 2">
    <name type="scientific">Coemansia reversa (strain ATCC 12441 / NRRL 1564)</name>
    <dbReference type="NCBI Taxonomy" id="763665"/>
    <lineage>
        <taxon>Eukaryota</taxon>
        <taxon>Fungi</taxon>
        <taxon>Fungi incertae sedis</taxon>
        <taxon>Zoopagomycota</taxon>
        <taxon>Kickxellomycotina</taxon>
        <taxon>Kickxellomycetes</taxon>
        <taxon>Kickxellales</taxon>
        <taxon>Kickxellaceae</taxon>
        <taxon>Coemansia</taxon>
    </lineage>
</organism>
<dbReference type="EMBL" id="KZ303487">
    <property type="protein sequence ID" value="PIA19174.1"/>
    <property type="molecule type" value="Genomic_DNA"/>
</dbReference>
<dbReference type="Proteomes" id="UP000242474">
    <property type="component" value="Unassembled WGS sequence"/>
</dbReference>
<reference evidence="1 2" key="1">
    <citation type="journal article" date="2015" name="Genome Biol. Evol.">
        <title>Phylogenomic analyses indicate that early fungi evolved digesting cell walls of algal ancestors of land plants.</title>
        <authorList>
            <person name="Chang Y."/>
            <person name="Wang S."/>
            <person name="Sekimoto S."/>
            <person name="Aerts A.L."/>
            <person name="Choi C."/>
            <person name="Clum A."/>
            <person name="LaButti K.M."/>
            <person name="Lindquist E.A."/>
            <person name="Yee Ngan C."/>
            <person name="Ohm R.A."/>
            <person name="Salamov A.A."/>
            <person name="Grigoriev I.V."/>
            <person name="Spatafora J.W."/>
            <person name="Berbee M.L."/>
        </authorList>
    </citation>
    <scope>NUCLEOTIDE SEQUENCE [LARGE SCALE GENOMIC DNA]</scope>
    <source>
        <strain evidence="1 2">NRRL 1564</strain>
    </source>
</reference>
<accession>A0A2G5BJF8</accession>
<evidence type="ECO:0000313" key="1">
    <source>
        <dbReference type="EMBL" id="PIA19174.1"/>
    </source>
</evidence>
<name>A0A2G5BJF8_COERN</name>